<reference evidence="4 5" key="1">
    <citation type="submission" date="2022-08" db="EMBL/GenBank/DDBJ databases">
        <title>Reclassification of Massilia species as members of the genera Telluria, Duganella, Pseudoduganella, Mokoshia gen. nov. and Zemynaea gen. nov. using orthogonal and non-orthogonal genome-based approaches.</title>
        <authorList>
            <person name="Bowman J.P."/>
        </authorList>
    </citation>
    <scope>NUCLEOTIDE SEQUENCE [LARGE SCALE GENOMIC DNA]</scope>
    <source>
        <strain evidence="4 5">JCM 31316</strain>
    </source>
</reference>
<dbReference type="SUPFAM" id="SSF110849">
    <property type="entry name" value="ParB/Sulfiredoxin"/>
    <property type="match status" value="1"/>
</dbReference>
<evidence type="ECO:0000256" key="2">
    <source>
        <dbReference type="SAM" id="MobiDB-lite"/>
    </source>
</evidence>
<dbReference type="Gene3D" id="1.10.10.730">
    <property type="entry name" value="KorB DNA-binding domain"/>
    <property type="match status" value="1"/>
</dbReference>
<evidence type="ECO:0000313" key="4">
    <source>
        <dbReference type="EMBL" id="MCS0585432.1"/>
    </source>
</evidence>
<dbReference type="PANTHER" id="PTHR33375">
    <property type="entry name" value="CHROMOSOME-PARTITIONING PROTEIN PARB-RELATED"/>
    <property type="match status" value="1"/>
</dbReference>
<feature type="compositionally biased region" description="Polar residues" evidence="2">
    <location>
        <begin position="241"/>
        <end position="259"/>
    </location>
</feature>
<dbReference type="SMART" id="SM00470">
    <property type="entry name" value="ParB"/>
    <property type="match status" value="1"/>
</dbReference>
<accession>A0ABT1ZZR9</accession>
<dbReference type="InterPro" id="IPR050336">
    <property type="entry name" value="Chromosome_partition/occlusion"/>
</dbReference>
<dbReference type="CDD" id="cd16398">
    <property type="entry name" value="KorB_N_like"/>
    <property type="match status" value="1"/>
</dbReference>
<feature type="domain" description="ParB-like N-terminal" evidence="3">
    <location>
        <begin position="20"/>
        <end position="109"/>
    </location>
</feature>
<dbReference type="EMBL" id="JANUGW010000035">
    <property type="protein sequence ID" value="MCS0585432.1"/>
    <property type="molecule type" value="Genomic_DNA"/>
</dbReference>
<dbReference type="NCBIfam" id="TIGR00180">
    <property type="entry name" value="parB_part"/>
    <property type="match status" value="1"/>
</dbReference>
<comment type="similarity">
    <text evidence="1">Belongs to the ParB family.</text>
</comment>
<sequence length="322" mass="34766">MNLDLTGLAEIGRPAAGEPLPVPLDAISYDSNQPRKHLEEAALLELAESIRAIGVVQPISIRPDPVAPGRYIINYGERRHRASVIAGMQTIPAFVHKAPDDYMQVAENLHRADLSPMEMALFIKRRLDAGEKKNEIAAKLGYKNGYVTEHLALLEAPPCVEKAYANGATSARTLYDLRRLHDVFPEQVDAWCASGVEVTRDTVEALAQKFRRDEILTNDPELRVPSSASSAHDVHIPASTGDATATGPSSESHTASASVRGTKPVVATRPTGRSSTRLLIRVQHGGRRATVHEDSVVLIRYDDGGTAEVPLANTIVLGTAAV</sequence>
<gene>
    <name evidence="4" type="ORF">NX784_28010</name>
</gene>
<comment type="caution">
    <text evidence="4">The sequence shown here is derived from an EMBL/GenBank/DDBJ whole genome shotgun (WGS) entry which is preliminary data.</text>
</comment>
<dbReference type="RefSeq" id="WP_258819956.1">
    <property type="nucleotide sequence ID" value="NZ_JANUGW010000035.1"/>
</dbReference>
<dbReference type="Pfam" id="PF02195">
    <property type="entry name" value="ParB_N"/>
    <property type="match status" value="1"/>
</dbReference>
<dbReference type="Gene3D" id="6.10.250.140">
    <property type="match status" value="1"/>
</dbReference>
<dbReference type="InterPro" id="IPR042075">
    <property type="entry name" value="KorB_DNA-db"/>
</dbReference>
<keyword evidence="5" id="KW-1185">Reference proteome</keyword>
<dbReference type="Proteomes" id="UP001204151">
    <property type="component" value="Unassembled WGS sequence"/>
</dbReference>
<evidence type="ECO:0000256" key="1">
    <source>
        <dbReference type="ARBA" id="ARBA00006295"/>
    </source>
</evidence>
<organism evidence="4 5">
    <name type="scientific">Massilia pinisoli</name>
    <dbReference type="NCBI Taxonomy" id="1772194"/>
    <lineage>
        <taxon>Bacteria</taxon>
        <taxon>Pseudomonadati</taxon>
        <taxon>Pseudomonadota</taxon>
        <taxon>Betaproteobacteria</taxon>
        <taxon>Burkholderiales</taxon>
        <taxon>Oxalobacteraceae</taxon>
        <taxon>Telluria group</taxon>
        <taxon>Massilia</taxon>
    </lineage>
</organism>
<evidence type="ECO:0000313" key="5">
    <source>
        <dbReference type="Proteomes" id="UP001204151"/>
    </source>
</evidence>
<dbReference type="PANTHER" id="PTHR33375:SF1">
    <property type="entry name" value="CHROMOSOME-PARTITIONING PROTEIN PARB-RELATED"/>
    <property type="match status" value="1"/>
</dbReference>
<name>A0ABT1ZZR9_9BURK</name>
<feature type="region of interest" description="Disordered" evidence="2">
    <location>
        <begin position="221"/>
        <end position="272"/>
    </location>
</feature>
<dbReference type="InterPro" id="IPR004437">
    <property type="entry name" value="ParB/RepB/Spo0J"/>
</dbReference>
<evidence type="ECO:0000259" key="3">
    <source>
        <dbReference type="SMART" id="SM00470"/>
    </source>
</evidence>
<dbReference type="InterPro" id="IPR036086">
    <property type="entry name" value="ParB/Sulfiredoxin_sf"/>
</dbReference>
<proteinExistence type="inferred from homology"/>
<dbReference type="Pfam" id="PF08535">
    <property type="entry name" value="KorB"/>
    <property type="match status" value="1"/>
</dbReference>
<dbReference type="InterPro" id="IPR003115">
    <property type="entry name" value="ParB_N"/>
</dbReference>
<dbReference type="InterPro" id="IPR013741">
    <property type="entry name" value="KorB_domain"/>
</dbReference>
<dbReference type="Gene3D" id="3.90.1530.30">
    <property type="match status" value="1"/>
</dbReference>
<dbReference type="SUPFAM" id="SSF109709">
    <property type="entry name" value="KorB DNA-binding domain-like"/>
    <property type="match status" value="1"/>
</dbReference>
<protein>
    <submittedName>
        <fullName evidence="4">ParB/RepB/Spo0J family partition protein</fullName>
    </submittedName>
</protein>